<comment type="caution">
    <text evidence="2">The sequence shown here is derived from an EMBL/GenBank/DDBJ whole genome shotgun (WGS) entry which is preliminary data.</text>
</comment>
<dbReference type="Pfam" id="PF15919">
    <property type="entry name" value="HicB_lk_antitox"/>
    <property type="match status" value="1"/>
</dbReference>
<reference evidence="2 3" key="1">
    <citation type="submission" date="2020-05" db="EMBL/GenBank/DDBJ databases">
        <authorList>
            <person name="Kim M.K."/>
        </authorList>
    </citation>
    <scope>NUCLEOTIDE SEQUENCE [LARGE SCALE GENOMIC DNA]</scope>
    <source>
        <strain evidence="2 3">BT25</strain>
    </source>
</reference>
<evidence type="ECO:0000313" key="2">
    <source>
        <dbReference type="EMBL" id="NTS30078.1"/>
    </source>
</evidence>
<dbReference type="Proteomes" id="UP000550508">
    <property type="component" value="Unassembled WGS sequence"/>
</dbReference>
<keyword evidence="3" id="KW-1185">Reference proteome</keyword>
<sequence length="130" mass="14099">MRHYFALVQHDDDSAYGIQFPDIAGVYSASDDVDNIVPNAVDALRLYAEDMELPAPSGHAEIIARESIREELANGAFLISVPLIDNDTGVVRANVTFERGLLRAIDETARARGLTRAAFLASAARQAIEA</sequence>
<protein>
    <submittedName>
        <fullName evidence="2">Type II toxin-antitoxin system HicB family antitoxin</fullName>
    </submittedName>
</protein>
<feature type="domain" description="HicB-like antitoxin of toxin-antitoxin system" evidence="1">
    <location>
        <begin position="4"/>
        <end position="124"/>
    </location>
</feature>
<proteinExistence type="predicted"/>
<accession>A0A849VJP5</accession>
<dbReference type="InterPro" id="IPR031807">
    <property type="entry name" value="HicB-like"/>
</dbReference>
<dbReference type="RefSeq" id="WP_113281968.1">
    <property type="nucleotide sequence ID" value="NZ_JABUMX010000001.1"/>
</dbReference>
<evidence type="ECO:0000259" key="1">
    <source>
        <dbReference type="Pfam" id="PF15919"/>
    </source>
</evidence>
<name>A0A849VJP5_9HYPH</name>
<dbReference type="AlphaFoldDB" id="A0A849VJP5"/>
<dbReference type="Gene3D" id="3.30.160.250">
    <property type="match status" value="1"/>
</dbReference>
<dbReference type="SUPFAM" id="SSF143100">
    <property type="entry name" value="TTHA1013/TTHA0281-like"/>
    <property type="match status" value="1"/>
</dbReference>
<evidence type="ECO:0000313" key="3">
    <source>
        <dbReference type="Proteomes" id="UP000550508"/>
    </source>
</evidence>
<gene>
    <name evidence="2" type="ORF">HQ945_02325</name>
</gene>
<organism evidence="2 3">
    <name type="scientific">Phyllobacterium pellucidum</name>
    <dbReference type="NCBI Taxonomy" id="2740464"/>
    <lineage>
        <taxon>Bacteria</taxon>
        <taxon>Pseudomonadati</taxon>
        <taxon>Pseudomonadota</taxon>
        <taxon>Alphaproteobacteria</taxon>
        <taxon>Hyphomicrobiales</taxon>
        <taxon>Phyllobacteriaceae</taxon>
        <taxon>Phyllobacterium</taxon>
    </lineage>
</organism>
<dbReference type="InterPro" id="IPR035069">
    <property type="entry name" value="TTHA1013/TTHA0281-like"/>
</dbReference>
<dbReference type="EMBL" id="JABUMX010000001">
    <property type="protein sequence ID" value="NTS30078.1"/>
    <property type="molecule type" value="Genomic_DNA"/>
</dbReference>